<proteinExistence type="predicted"/>
<name>A0A916E766_9GLOM</name>
<sequence length="107" mass="12436">MLRHVKAGNRAEDLHMDVLQAIRFIIQAWIVYEVPKDDKIIEELIYLFKNTDKENMDLEEMDVEEMDDIDEIPIISTNAAITNLETRTYVSTLTGQYGRIFKVSGKD</sequence>
<comment type="caution">
    <text evidence="1">The sequence shown here is derived from an EMBL/GenBank/DDBJ whole genome shotgun (WGS) entry which is preliminary data.</text>
</comment>
<gene>
    <name evidence="1" type="ORF">CHRIB12_LOCUS10730</name>
</gene>
<accession>A0A916E766</accession>
<protein>
    <submittedName>
        <fullName evidence="1">Uncharacterized protein</fullName>
    </submittedName>
</protein>
<evidence type="ECO:0000313" key="2">
    <source>
        <dbReference type="Proteomes" id="UP000684084"/>
    </source>
</evidence>
<dbReference type="Proteomes" id="UP000684084">
    <property type="component" value="Unassembled WGS sequence"/>
</dbReference>
<reference evidence="1" key="1">
    <citation type="submission" date="2020-05" db="EMBL/GenBank/DDBJ databases">
        <authorList>
            <person name="Rincon C."/>
            <person name="Sanders R I."/>
            <person name="Robbins C."/>
            <person name="Chaturvedi A."/>
        </authorList>
    </citation>
    <scope>NUCLEOTIDE SEQUENCE</scope>
    <source>
        <strain evidence="1">CHB12</strain>
    </source>
</reference>
<organism evidence="1 2">
    <name type="scientific">Rhizophagus irregularis</name>
    <dbReference type="NCBI Taxonomy" id="588596"/>
    <lineage>
        <taxon>Eukaryota</taxon>
        <taxon>Fungi</taxon>
        <taxon>Fungi incertae sedis</taxon>
        <taxon>Mucoromycota</taxon>
        <taxon>Glomeromycotina</taxon>
        <taxon>Glomeromycetes</taxon>
        <taxon>Glomerales</taxon>
        <taxon>Glomeraceae</taxon>
        <taxon>Rhizophagus</taxon>
    </lineage>
</organism>
<dbReference type="AlphaFoldDB" id="A0A916E766"/>
<evidence type="ECO:0000313" key="1">
    <source>
        <dbReference type="EMBL" id="CAB5366178.1"/>
    </source>
</evidence>
<dbReference type="EMBL" id="CAGKOT010000022">
    <property type="protein sequence ID" value="CAB5366178.1"/>
    <property type="molecule type" value="Genomic_DNA"/>
</dbReference>